<sequence>MKAVIMAGGQGTRLRPLTSEQPKPMIPVVNVPCMEHIVNLLKRHGFEKVVATLEYMPEVIRGHFGDGSRWGVEMEYSVEEEPLGTAGSVKYVEGRLGERFVVVSGDALTDVDLGAVVRFHEERGAEVTLVLKKVDDPSEFGIVVVGDDGRVERFLEKPDEGEVFSYTANTGIYVVEPGVLEEIPAGQEYDWSKELFPKLLDEGRPVYGYVMEDPSYWEDIGNIEQYMDAQRAVLDGEVRA</sequence>
<dbReference type="RefSeq" id="WP_166397614.1">
    <property type="nucleotide sequence ID" value="NZ_CP045121.1"/>
</dbReference>
<dbReference type="GO" id="GO:0016740">
    <property type="term" value="F:transferase activity"/>
    <property type="evidence" value="ECO:0007669"/>
    <property type="project" value="UniProtKB-KW"/>
</dbReference>
<dbReference type="InterPro" id="IPR005835">
    <property type="entry name" value="NTP_transferase_dom"/>
</dbReference>
<evidence type="ECO:0000313" key="3">
    <source>
        <dbReference type="Proteomes" id="UP000502706"/>
    </source>
</evidence>
<proteinExistence type="predicted"/>
<reference evidence="2 3" key="1">
    <citation type="submission" date="2019-10" db="EMBL/GenBank/DDBJ databases">
        <title>Rubrobacter sp nov SCSIO 52915 isolated from a deep-sea sediment in the South China Sea.</title>
        <authorList>
            <person name="Chen R.W."/>
        </authorList>
    </citation>
    <scope>NUCLEOTIDE SEQUENCE [LARGE SCALE GENOMIC DNA]</scope>
    <source>
        <strain evidence="2 3">SCSIO 52915</strain>
    </source>
</reference>
<dbReference type="Gene3D" id="3.90.550.10">
    <property type="entry name" value="Spore Coat Polysaccharide Biosynthesis Protein SpsA, Chain A"/>
    <property type="match status" value="1"/>
</dbReference>
<dbReference type="KEGG" id="rmar:GBA65_17000"/>
<name>A0A6G8Q0I6_9ACTN</name>
<feature type="domain" description="Nucleotidyl transferase" evidence="1">
    <location>
        <begin position="2"/>
        <end position="234"/>
    </location>
</feature>
<gene>
    <name evidence="2" type="ORF">GBA65_17000</name>
</gene>
<organism evidence="2 3">
    <name type="scientific">Rubrobacter marinus</name>
    <dbReference type="NCBI Taxonomy" id="2653852"/>
    <lineage>
        <taxon>Bacteria</taxon>
        <taxon>Bacillati</taxon>
        <taxon>Actinomycetota</taxon>
        <taxon>Rubrobacteria</taxon>
        <taxon>Rubrobacterales</taxon>
        <taxon>Rubrobacteraceae</taxon>
        <taxon>Rubrobacter</taxon>
    </lineage>
</organism>
<dbReference type="InterPro" id="IPR029044">
    <property type="entry name" value="Nucleotide-diphossugar_trans"/>
</dbReference>
<dbReference type="SUPFAM" id="SSF53448">
    <property type="entry name" value="Nucleotide-diphospho-sugar transferases"/>
    <property type="match status" value="1"/>
</dbReference>
<dbReference type="CDD" id="cd04181">
    <property type="entry name" value="NTP_transferase"/>
    <property type="match status" value="1"/>
</dbReference>
<evidence type="ECO:0000259" key="1">
    <source>
        <dbReference type="Pfam" id="PF00483"/>
    </source>
</evidence>
<dbReference type="PANTHER" id="PTHR22572">
    <property type="entry name" value="SUGAR-1-PHOSPHATE GUANYL TRANSFERASE"/>
    <property type="match status" value="1"/>
</dbReference>
<keyword evidence="3" id="KW-1185">Reference proteome</keyword>
<dbReference type="EMBL" id="CP045121">
    <property type="protein sequence ID" value="QIN79940.1"/>
    <property type="molecule type" value="Genomic_DNA"/>
</dbReference>
<dbReference type="Pfam" id="PF00483">
    <property type="entry name" value="NTP_transferase"/>
    <property type="match status" value="1"/>
</dbReference>
<dbReference type="AlphaFoldDB" id="A0A6G8Q0I6"/>
<dbReference type="InterPro" id="IPR050486">
    <property type="entry name" value="Mannose-1P_guanyltransferase"/>
</dbReference>
<protein>
    <submittedName>
        <fullName evidence="2">NTP transferase domain-containing protein</fullName>
    </submittedName>
</protein>
<keyword evidence="2" id="KW-0808">Transferase</keyword>
<dbReference type="Proteomes" id="UP000502706">
    <property type="component" value="Chromosome"/>
</dbReference>
<accession>A0A6G8Q0I6</accession>
<evidence type="ECO:0000313" key="2">
    <source>
        <dbReference type="EMBL" id="QIN79940.1"/>
    </source>
</evidence>